<gene>
    <name evidence="3" type="ORF">H3309_14890</name>
</gene>
<dbReference type="Gene3D" id="3.40.50.720">
    <property type="entry name" value="NAD(P)-binding Rossmann-like Domain"/>
    <property type="match status" value="1"/>
</dbReference>
<dbReference type="PRINTS" id="PR00081">
    <property type="entry name" value="GDHRDH"/>
</dbReference>
<keyword evidence="4" id="KW-1185">Reference proteome</keyword>
<name>A0A7G5IGU0_9SPHN</name>
<sequence>MKGKVALVLGAAGAGNMGQVIARRLAGAGARVWVAGRRLEPLQALAAAIGGVAARCDITVKAEVEALAADMLAAEGRVDVAVNATGWGLMKGLHEVTEDELDAMCALQFKGVHHFLSAFVRAMPHGGSIIQVSSATTQVPIFDHAAYIGTKAGSEALVRAVANQYGSQGLRVNCVSPGLTASPMTADAMAAPGLEAAFAKEYPLGRIGTSEDIADAVLWLAGDGAFVTGQNIQVNGGLTLRRNPRPEEIGAAIAAAMGQ</sequence>
<evidence type="ECO:0000256" key="2">
    <source>
        <dbReference type="ARBA" id="ARBA00023002"/>
    </source>
</evidence>
<evidence type="ECO:0000256" key="1">
    <source>
        <dbReference type="ARBA" id="ARBA00006484"/>
    </source>
</evidence>
<dbReference type="PANTHER" id="PTHR43639">
    <property type="entry name" value="OXIDOREDUCTASE, SHORT-CHAIN DEHYDROGENASE/REDUCTASE FAMILY (AFU_ORTHOLOGUE AFUA_5G02870)"/>
    <property type="match status" value="1"/>
</dbReference>
<comment type="similarity">
    <text evidence="1">Belongs to the short-chain dehydrogenases/reductases (SDR) family.</text>
</comment>
<dbReference type="GO" id="GO:0016491">
    <property type="term" value="F:oxidoreductase activity"/>
    <property type="evidence" value="ECO:0007669"/>
    <property type="project" value="UniProtKB-KW"/>
</dbReference>
<dbReference type="EMBL" id="CP059851">
    <property type="protein sequence ID" value="QMW22582.1"/>
    <property type="molecule type" value="Genomic_DNA"/>
</dbReference>
<dbReference type="Proteomes" id="UP000515292">
    <property type="component" value="Chromosome"/>
</dbReference>
<reference evidence="3 4" key="1">
    <citation type="submission" date="2020-07" db="EMBL/GenBank/DDBJ databases">
        <title>Complete genome sequence for Sandaracinobacter sp. M6.</title>
        <authorList>
            <person name="Tang Y."/>
            <person name="Liu Q."/>
            <person name="Guo Z."/>
            <person name="Lei P."/>
            <person name="Huang B."/>
        </authorList>
    </citation>
    <scope>NUCLEOTIDE SEQUENCE [LARGE SCALE GENOMIC DNA]</scope>
    <source>
        <strain evidence="3 4">M6</strain>
    </source>
</reference>
<evidence type="ECO:0000313" key="4">
    <source>
        <dbReference type="Proteomes" id="UP000515292"/>
    </source>
</evidence>
<dbReference type="SUPFAM" id="SSF51735">
    <property type="entry name" value="NAD(P)-binding Rossmann-fold domains"/>
    <property type="match status" value="1"/>
</dbReference>
<dbReference type="Pfam" id="PF13561">
    <property type="entry name" value="adh_short_C2"/>
    <property type="match status" value="1"/>
</dbReference>
<accession>A0A7G5IGU0</accession>
<evidence type="ECO:0000313" key="3">
    <source>
        <dbReference type="EMBL" id="QMW22582.1"/>
    </source>
</evidence>
<proteinExistence type="inferred from homology"/>
<dbReference type="FunFam" id="3.40.50.720:FF:000084">
    <property type="entry name" value="Short-chain dehydrogenase reductase"/>
    <property type="match status" value="1"/>
</dbReference>
<dbReference type="InterPro" id="IPR036291">
    <property type="entry name" value="NAD(P)-bd_dom_sf"/>
</dbReference>
<dbReference type="PANTHER" id="PTHR43639:SF1">
    <property type="entry name" value="SHORT-CHAIN DEHYDROGENASE_REDUCTASE FAMILY PROTEIN"/>
    <property type="match status" value="1"/>
</dbReference>
<protein>
    <submittedName>
        <fullName evidence="3">SDR family oxidoreductase</fullName>
    </submittedName>
</protein>
<dbReference type="KEGG" id="sand:H3309_14890"/>
<dbReference type="RefSeq" id="WP_182295605.1">
    <property type="nucleotide sequence ID" value="NZ_CP059851.1"/>
</dbReference>
<organism evidence="3 4">
    <name type="scientific">Sandaracinobacteroides saxicola</name>
    <dbReference type="NCBI Taxonomy" id="2759707"/>
    <lineage>
        <taxon>Bacteria</taxon>
        <taxon>Pseudomonadati</taxon>
        <taxon>Pseudomonadota</taxon>
        <taxon>Alphaproteobacteria</taxon>
        <taxon>Sphingomonadales</taxon>
        <taxon>Sphingosinicellaceae</taxon>
        <taxon>Sandaracinobacteroides</taxon>
    </lineage>
</organism>
<dbReference type="InterPro" id="IPR002347">
    <property type="entry name" value="SDR_fam"/>
</dbReference>
<dbReference type="CDD" id="cd05233">
    <property type="entry name" value="SDR_c"/>
    <property type="match status" value="1"/>
</dbReference>
<dbReference type="AlphaFoldDB" id="A0A7G5IGU0"/>
<keyword evidence="2" id="KW-0560">Oxidoreductase</keyword>